<dbReference type="eggNOG" id="COG2246">
    <property type="taxonomic scope" value="Bacteria"/>
</dbReference>
<protein>
    <submittedName>
        <fullName evidence="11">Dolichol-phosphate mannosyltransferase</fullName>
    </submittedName>
</protein>
<dbReference type="AlphaFoldDB" id="A0A1I7KI18"/>
<dbReference type="GO" id="GO:0006506">
    <property type="term" value="P:GPI anchor biosynthetic process"/>
    <property type="evidence" value="ECO:0007669"/>
    <property type="project" value="TreeGrafter"/>
</dbReference>
<evidence type="ECO:0000256" key="1">
    <source>
        <dbReference type="ARBA" id="ARBA00004141"/>
    </source>
</evidence>
<dbReference type="InterPro" id="IPR001173">
    <property type="entry name" value="Glyco_trans_2-like"/>
</dbReference>
<evidence type="ECO:0000256" key="6">
    <source>
        <dbReference type="ARBA" id="ARBA00022989"/>
    </source>
</evidence>
<dbReference type="OrthoDB" id="9810303at2"/>
<dbReference type="SUPFAM" id="SSF53448">
    <property type="entry name" value="Nucleotide-diphospho-sugar transferases"/>
    <property type="match status" value="1"/>
</dbReference>
<dbReference type="RefSeq" id="WP_074954231.1">
    <property type="nucleotide sequence ID" value="NZ_FPBV01000016.1"/>
</dbReference>
<keyword evidence="7 8" id="KW-0472">Membrane</keyword>
<dbReference type="GO" id="GO:0006488">
    <property type="term" value="P:dolichol-linked oligosaccharide biosynthetic process"/>
    <property type="evidence" value="ECO:0007669"/>
    <property type="project" value="TreeGrafter"/>
</dbReference>
<evidence type="ECO:0000256" key="2">
    <source>
        <dbReference type="ARBA" id="ARBA00006739"/>
    </source>
</evidence>
<evidence type="ECO:0000256" key="5">
    <source>
        <dbReference type="ARBA" id="ARBA00022692"/>
    </source>
</evidence>
<evidence type="ECO:0000313" key="12">
    <source>
        <dbReference type="Proteomes" id="UP000183508"/>
    </source>
</evidence>
<dbReference type="InterPro" id="IPR007267">
    <property type="entry name" value="GtrA_DPMS_TM"/>
</dbReference>
<evidence type="ECO:0000256" key="7">
    <source>
        <dbReference type="ARBA" id="ARBA00023136"/>
    </source>
</evidence>
<dbReference type="Gene3D" id="3.90.550.10">
    <property type="entry name" value="Spore Coat Polysaccharide Biosynthesis Protein SpsA, Chain A"/>
    <property type="match status" value="1"/>
</dbReference>
<dbReference type="GO" id="GO:0035269">
    <property type="term" value="P:protein O-linked glycosylation via mannose"/>
    <property type="evidence" value="ECO:0007669"/>
    <property type="project" value="TreeGrafter"/>
</dbReference>
<dbReference type="Pfam" id="PF00535">
    <property type="entry name" value="Glycos_transf_2"/>
    <property type="match status" value="1"/>
</dbReference>
<accession>A0A1I7KI18</accession>
<gene>
    <name evidence="11" type="ORF">SAMN05421543_11633</name>
</gene>
<sequence length="376" mass="42991">MHLSIVIPTFNERENVRTITRRIHKALEGVDEPYEIWFIDDSRDDTPQVLAELAQSDPRVHYVHREGGRGLATAVVEGFRRSRGRYIVVMDADLQHPPELLPTILSRLNEGIDIVIPSRFVPGGSDGGLNVFRKWVSWTARTIGRLAVRRLRGISDCTGGYFGLRRDVIDGVELDPIGWKILMEVLVKGRYETVHEIPYAFVAREAGESKMSLAEQWNYLRHVARLVWSSPEDRRFYVYCMVGSLGVVVNTAVMSLLLYGLHLHATLSSVIASLVAMAHNFLWNDRVTWRAHAHPVRWRRALQAPLFALVSASGIAVTALFVQLFLWLHWPPLIGQWTGIVVATGWTFTANNRWTWTPHDEEGRQLRRQRVRITHE</sequence>
<name>A0A1I7KI18_9BACL</name>
<feature type="domain" description="Glycosyltransferase 2-like" evidence="9">
    <location>
        <begin position="4"/>
        <end position="170"/>
    </location>
</feature>
<dbReference type="GO" id="GO:0016020">
    <property type="term" value="C:membrane"/>
    <property type="evidence" value="ECO:0007669"/>
    <property type="project" value="UniProtKB-SubCell"/>
</dbReference>
<feature type="domain" description="GtrA/DPMS transmembrane" evidence="10">
    <location>
        <begin position="239"/>
        <end position="356"/>
    </location>
</feature>
<dbReference type="CDD" id="cd06442">
    <property type="entry name" value="DPM1_like"/>
    <property type="match status" value="1"/>
</dbReference>
<dbReference type="PANTHER" id="PTHR43398:SF1">
    <property type="entry name" value="DOLICHOL-PHOSPHATE MANNOSYLTRANSFERASE SUBUNIT 1"/>
    <property type="match status" value="1"/>
</dbReference>
<feature type="transmembrane region" description="Helical" evidence="8">
    <location>
        <begin position="236"/>
        <end position="259"/>
    </location>
</feature>
<evidence type="ECO:0000259" key="9">
    <source>
        <dbReference type="Pfam" id="PF00535"/>
    </source>
</evidence>
<organism evidence="11 12">
    <name type="scientific">Alicyclobacillus macrosporangiidus</name>
    <dbReference type="NCBI Taxonomy" id="392015"/>
    <lineage>
        <taxon>Bacteria</taxon>
        <taxon>Bacillati</taxon>
        <taxon>Bacillota</taxon>
        <taxon>Bacilli</taxon>
        <taxon>Bacillales</taxon>
        <taxon>Alicyclobacillaceae</taxon>
        <taxon>Alicyclobacillus</taxon>
    </lineage>
</organism>
<dbReference type="PANTHER" id="PTHR43398">
    <property type="entry name" value="DOLICHOL-PHOSPHATE MANNOSYLTRANSFERASE SUBUNIT 1"/>
    <property type="match status" value="1"/>
</dbReference>
<evidence type="ECO:0000256" key="8">
    <source>
        <dbReference type="SAM" id="Phobius"/>
    </source>
</evidence>
<keyword evidence="4 11" id="KW-0808">Transferase</keyword>
<dbReference type="Pfam" id="PF04138">
    <property type="entry name" value="GtrA_DPMS_TM"/>
    <property type="match status" value="1"/>
</dbReference>
<keyword evidence="5 8" id="KW-0812">Transmembrane</keyword>
<evidence type="ECO:0000256" key="3">
    <source>
        <dbReference type="ARBA" id="ARBA00022676"/>
    </source>
</evidence>
<evidence type="ECO:0000259" key="10">
    <source>
        <dbReference type="Pfam" id="PF04138"/>
    </source>
</evidence>
<keyword evidence="3 11" id="KW-0328">Glycosyltransferase</keyword>
<dbReference type="eggNOG" id="COG1215">
    <property type="taxonomic scope" value="Bacteria"/>
</dbReference>
<dbReference type="GO" id="GO:0004582">
    <property type="term" value="F:dolichyl-phosphate beta-D-mannosyltransferase activity"/>
    <property type="evidence" value="ECO:0007669"/>
    <property type="project" value="InterPro"/>
</dbReference>
<dbReference type="InterPro" id="IPR039528">
    <property type="entry name" value="DPM1-like"/>
</dbReference>
<evidence type="ECO:0000313" key="11">
    <source>
        <dbReference type="EMBL" id="SFU97077.1"/>
    </source>
</evidence>
<keyword evidence="12" id="KW-1185">Reference proteome</keyword>
<dbReference type="EMBL" id="FPBV01000016">
    <property type="protein sequence ID" value="SFU97077.1"/>
    <property type="molecule type" value="Genomic_DNA"/>
</dbReference>
<comment type="similarity">
    <text evidence="2">Belongs to the glycosyltransferase 2 family.</text>
</comment>
<feature type="transmembrane region" description="Helical" evidence="8">
    <location>
        <begin position="265"/>
        <end position="283"/>
    </location>
</feature>
<evidence type="ECO:0000256" key="4">
    <source>
        <dbReference type="ARBA" id="ARBA00022679"/>
    </source>
</evidence>
<proteinExistence type="inferred from homology"/>
<dbReference type="InterPro" id="IPR029044">
    <property type="entry name" value="Nucleotide-diphossugar_trans"/>
</dbReference>
<comment type="subcellular location">
    <subcellularLocation>
        <location evidence="1">Membrane</location>
        <topology evidence="1">Multi-pass membrane protein</topology>
    </subcellularLocation>
</comment>
<reference evidence="12" key="1">
    <citation type="submission" date="2016-10" db="EMBL/GenBank/DDBJ databases">
        <authorList>
            <person name="Varghese N."/>
        </authorList>
    </citation>
    <scope>NUCLEOTIDE SEQUENCE [LARGE SCALE GENOMIC DNA]</scope>
    <source>
        <strain evidence="12">DSM 17980</strain>
    </source>
</reference>
<keyword evidence="6 8" id="KW-1133">Transmembrane helix</keyword>
<dbReference type="Proteomes" id="UP000183508">
    <property type="component" value="Unassembled WGS sequence"/>
</dbReference>
<dbReference type="GO" id="GO:0000271">
    <property type="term" value="P:polysaccharide biosynthetic process"/>
    <property type="evidence" value="ECO:0007669"/>
    <property type="project" value="InterPro"/>
</dbReference>
<dbReference type="STRING" id="392015.SAMN05421543_11633"/>
<feature type="transmembrane region" description="Helical" evidence="8">
    <location>
        <begin position="304"/>
        <end position="328"/>
    </location>
</feature>